<dbReference type="AlphaFoldDB" id="A0A077ZS31"/>
<name>A0A077ZS31_STYLE</name>
<dbReference type="PANTHER" id="PTHR23244">
    <property type="entry name" value="KELCH REPEAT DOMAIN"/>
    <property type="match status" value="1"/>
</dbReference>
<reference evidence="3 4" key="1">
    <citation type="submission" date="2014-06" db="EMBL/GenBank/DDBJ databases">
        <authorList>
            <person name="Swart Estienne"/>
        </authorList>
    </citation>
    <scope>NUCLEOTIDE SEQUENCE [LARGE SCALE GENOMIC DNA]</scope>
    <source>
        <strain evidence="3 4">130c</strain>
    </source>
</reference>
<evidence type="ECO:0000256" key="1">
    <source>
        <dbReference type="SAM" id="MobiDB-lite"/>
    </source>
</evidence>
<dbReference type="Gene3D" id="1.10.10.1440">
    <property type="entry name" value="PHAX RNA-binding domain"/>
    <property type="match status" value="1"/>
</dbReference>
<organism evidence="3 4">
    <name type="scientific">Stylonychia lemnae</name>
    <name type="common">Ciliate</name>
    <dbReference type="NCBI Taxonomy" id="5949"/>
    <lineage>
        <taxon>Eukaryota</taxon>
        <taxon>Sar</taxon>
        <taxon>Alveolata</taxon>
        <taxon>Ciliophora</taxon>
        <taxon>Intramacronucleata</taxon>
        <taxon>Spirotrichea</taxon>
        <taxon>Stichotrichia</taxon>
        <taxon>Sporadotrichida</taxon>
        <taxon>Oxytrichidae</taxon>
        <taxon>Stylonychinae</taxon>
        <taxon>Stylonychia</taxon>
    </lineage>
</organism>
<sequence>MHKSFDDKRIVILKPKTQIHDDKKRYNSVDQARQHLKDVIQKSKIHQNQARQREFEILKNEILRRDHSKTNHLDTLNEQLYDSLNNSNSTQKNQSTLRKFNGGTCSYKMPQIKVSSNEEVFNNLKKLLVDLKGNTDPTKLMKLKQKRKLQLDLENDQSYSLLPQIVLEEKKKEIQEKEQKQIEKSINQFKTLKDLNESLLKLPFYQARTSNNSPTGTLQYDQVSLQKFYKYKVDLKDKDGFYVNVRTCNDEKLIIYLGEGASFVKINENLAQYIGGLSVKPNTEILEFEITLNQVTWKSIKQPYFKDNSSLDQSYLLKRNGHTCMFYRDKILIFGGEKGKEIGPSLRDLMNDLLILDPATNEIYRQLYDRAALYNRMYHCSFIIDDFLYIFGGQTNGGKPLDELVEIDLKSYQFKKLEIVNPSLIGPITNTQCCPVFYPSRYLGDGRLSYKKISQQVNWSESEHYIKQEGIYMYGGRNNENIANPNIYIMTITFNQQNKPIRQFLQPQCQGQYPPGRYMHSMEFYQEGNFIVIAGGRNDALETSKIILDDIWILKLNSLEWQKVIINQYDPGSKLIIAGGIGKDFKLLKDYQEIELDQSKIKKRFPTVKNQSLIKTINSGVKINLHTQNQSIKFFMSQTKRVTDLNIDLICEKLSLLNQDQLETELASILREPKRYLIHSIVKNVPKDVILDILAQTIQIQFIGNSNLFQLILGGMPVVGDEQKKKSAGGVFLTLLKKSNLISSDSMKKIKNLQKQQSKEKRIALRMIDCLDIDRIKITKELLEQSNQQMKVDSETKQTDICQNQEQKRERLKLE</sequence>
<dbReference type="Gene3D" id="2.120.10.80">
    <property type="entry name" value="Kelch-type beta propeller"/>
    <property type="match status" value="2"/>
</dbReference>
<dbReference type="InterPro" id="IPR015915">
    <property type="entry name" value="Kelch-typ_b-propeller"/>
</dbReference>
<accession>A0A077ZS31</accession>
<dbReference type="PANTHER" id="PTHR23244:SF471">
    <property type="entry name" value="GUANINE NUCLEOTIDE-BINDING PROTEIN SUBUNIT BETA 1-RELATED"/>
    <property type="match status" value="1"/>
</dbReference>
<proteinExistence type="predicted"/>
<evidence type="ECO:0000313" key="4">
    <source>
        <dbReference type="Proteomes" id="UP000039865"/>
    </source>
</evidence>
<gene>
    <name evidence="3" type="primary">Contig11402.g12186</name>
    <name evidence="3" type="ORF">STYLEM_1672</name>
</gene>
<dbReference type="OrthoDB" id="289745at2759"/>
<feature type="domain" description="Phosphorylated adapter RNA export protein RNA-binding" evidence="2">
    <location>
        <begin position="664"/>
        <end position="756"/>
    </location>
</feature>
<protein>
    <submittedName>
        <fullName evidence="3">Kelch motif family protein</fullName>
    </submittedName>
</protein>
<feature type="region of interest" description="Disordered" evidence="1">
    <location>
        <begin position="791"/>
        <end position="815"/>
    </location>
</feature>
<dbReference type="InterPro" id="IPR019385">
    <property type="entry name" value="PHAX_RNA-binding_domain"/>
</dbReference>
<dbReference type="Pfam" id="PF24681">
    <property type="entry name" value="Kelch_KLHDC2_KLHL20_DRC7"/>
    <property type="match status" value="1"/>
</dbReference>
<feature type="compositionally biased region" description="Basic and acidic residues" evidence="1">
    <location>
        <begin position="806"/>
        <end position="815"/>
    </location>
</feature>
<dbReference type="InterPro" id="IPR038092">
    <property type="entry name" value="PHAX_RNA-binding_sf"/>
</dbReference>
<dbReference type="Proteomes" id="UP000039865">
    <property type="component" value="Unassembled WGS sequence"/>
</dbReference>
<dbReference type="EMBL" id="CCKQ01001596">
    <property type="protein sequence ID" value="CDW72708.1"/>
    <property type="molecule type" value="Genomic_DNA"/>
</dbReference>
<evidence type="ECO:0000259" key="2">
    <source>
        <dbReference type="Pfam" id="PF10258"/>
    </source>
</evidence>
<dbReference type="InParanoid" id="A0A077ZS31"/>
<dbReference type="InterPro" id="IPR011043">
    <property type="entry name" value="Gal_Oxase/kelch_b-propeller"/>
</dbReference>
<evidence type="ECO:0000313" key="3">
    <source>
        <dbReference type="EMBL" id="CDW72708.1"/>
    </source>
</evidence>
<keyword evidence="4" id="KW-1185">Reference proteome</keyword>
<dbReference type="Pfam" id="PF10258">
    <property type="entry name" value="PHAX_RNA-bd"/>
    <property type="match status" value="1"/>
</dbReference>
<dbReference type="SUPFAM" id="SSF50965">
    <property type="entry name" value="Galactose oxidase, central domain"/>
    <property type="match status" value="1"/>
</dbReference>